<proteinExistence type="predicted"/>
<dbReference type="EMBL" id="GBRH01272943">
    <property type="protein sequence ID" value="JAD24952.1"/>
    <property type="molecule type" value="Transcribed_RNA"/>
</dbReference>
<name>A0A0A8YRE0_ARUDO</name>
<dbReference type="AlphaFoldDB" id="A0A0A8YRE0"/>
<protein>
    <submittedName>
        <fullName evidence="1">Uncharacterized protein</fullName>
    </submittedName>
</protein>
<accession>A0A0A8YRE0</accession>
<evidence type="ECO:0000313" key="1">
    <source>
        <dbReference type="EMBL" id="JAD24952.1"/>
    </source>
</evidence>
<reference evidence="1" key="1">
    <citation type="submission" date="2014-09" db="EMBL/GenBank/DDBJ databases">
        <authorList>
            <person name="Magalhaes I.L.F."/>
            <person name="Oliveira U."/>
            <person name="Santos F.R."/>
            <person name="Vidigal T.H.D.A."/>
            <person name="Brescovit A.D."/>
            <person name="Santos A.J."/>
        </authorList>
    </citation>
    <scope>NUCLEOTIDE SEQUENCE</scope>
    <source>
        <tissue evidence="1">Shoot tissue taken approximately 20 cm above the soil surface</tissue>
    </source>
</reference>
<reference evidence="1" key="2">
    <citation type="journal article" date="2015" name="Data Brief">
        <title>Shoot transcriptome of the giant reed, Arundo donax.</title>
        <authorList>
            <person name="Barrero R.A."/>
            <person name="Guerrero F.D."/>
            <person name="Moolhuijzen P."/>
            <person name="Goolsby J.A."/>
            <person name="Tidwell J."/>
            <person name="Bellgard S.E."/>
            <person name="Bellgard M.I."/>
        </authorList>
    </citation>
    <scope>NUCLEOTIDE SEQUENCE</scope>
    <source>
        <tissue evidence="1">Shoot tissue taken approximately 20 cm above the soil surface</tissue>
    </source>
</reference>
<organism evidence="1">
    <name type="scientific">Arundo donax</name>
    <name type="common">Giant reed</name>
    <name type="synonym">Donax arundinaceus</name>
    <dbReference type="NCBI Taxonomy" id="35708"/>
    <lineage>
        <taxon>Eukaryota</taxon>
        <taxon>Viridiplantae</taxon>
        <taxon>Streptophyta</taxon>
        <taxon>Embryophyta</taxon>
        <taxon>Tracheophyta</taxon>
        <taxon>Spermatophyta</taxon>
        <taxon>Magnoliopsida</taxon>
        <taxon>Liliopsida</taxon>
        <taxon>Poales</taxon>
        <taxon>Poaceae</taxon>
        <taxon>PACMAD clade</taxon>
        <taxon>Arundinoideae</taxon>
        <taxon>Arundineae</taxon>
        <taxon>Arundo</taxon>
    </lineage>
</organism>
<sequence>MKDQINYYPIVDKHGSINPPLLDPAKAGNMIGYHFQLSSIPSSKSHKGSYVFSQKNITPF</sequence>